<gene>
    <name evidence="1" type="ORF">N0A02_13860</name>
</gene>
<evidence type="ECO:0000313" key="2">
    <source>
        <dbReference type="Proteomes" id="UP001469089"/>
    </source>
</evidence>
<dbReference type="EMBL" id="JAOALG010000001">
    <property type="protein sequence ID" value="MEQ5840511.1"/>
    <property type="molecule type" value="Genomic_DNA"/>
</dbReference>
<dbReference type="RefSeq" id="WP_349542678.1">
    <property type="nucleotide sequence ID" value="NZ_JAOALG010000001.1"/>
</dbReference>
<protein>
    <submittedName>
        <fullName evidence="1">Uncharacterized protein</fullName>
    </submittedName>
</protein>
<organism evidence="1 2">
    <name type="scientific">Paraburkholderia acidicola</name>
    <dbReference type="NCBI Taxonomy" id="1912599"/>
    <lineage>
        <taxon>Bacteria</taxon>
        <taxon>Pseudomonadati</taxon>
        <taxon>Pseudomonadota</taxon>
        <taxon>Betaproteobacteria</taxon>
        <taxon>Burkholderiales</taxon>
        <taxon>Burkholderiaceae</taxon>
        <taxon>Paraburkholderia</taxon>
    </lineage>
</organism>
<comment type="caution">
    <text evidence="1">The sequence shown here is derived from an EMBL/GenBank/DDBJ whole genome shotgun (WGS) entry which is preliminary data.</text>
</comment>
<proteinExistence type="predicted"/>
<reference evidence="1 2" key="1">
    <citation type="journal article" date="2024" name="Chem. Sci.">
        <title>Discovery of a lagriamide polyketide by integrated genome mining, isotopic labeling, and untargeted metabolomics.</title>
        <authorList>
            <person name="Fergusson C.H."/>
            <person name="Saulog J."/>
            <person name="Paulo B.S."/>
            <person name="Wilson D.M."/>
            <person name="Liu D.Y."/>
            <person name="Morehouse N.J."/>
            <person name="Waterworth S."/>
            <person name="Barkei J."/>
            <person name="Gray C.A."/>
            <person name="Kwan J.C."/>
            <person name="Eustaquio A.S."/>
            <person name="Linington R.G."/>
        </authorList>
    </citation>
    <scope>NUCLEOTIDE SEQUENCE [LARGE SCALE GENOMIC DNA]</scope>
    <source>
        <strain evidence="1 2">RL17-338-BIF-B</strain>
    </source>
</reference>
<evidence type="ECO:0000313" key="1">
    <source>
        <dbReference type="EMBL" id="MEQ5840511.1"/>
    </source>
</evidence>
<sequence>MPQAMCEKHGSQPAELVTRNVLDVIRGRIVDHSISVHPVTLVYEKLEYSGFATNVDFVMFERVGGVKNSAGLFKFEEEAAMLGALGVFAAICARCLAEAL</sequence>
<accession>A0ABV1LMP9</accession>
<dbReference type="Proteomes" id="UP001469089">
    <property type="component" value="Unassembled WGS sequence"/>
</dbReference>
<keyword evidence="2" id="KW-1185">Reference proteome</keyword>
<name>A0ABV1LMP9_9BURK</name>